<organism evidence="1 2">
    <name type="scientific">Acinetobacter entericus</name>
    <dbReference type="NCBI Taxonomy" id="2989714"/>
    <lineage>
        <taxon>Bacteria</taxon>
        <taxon>Pseudomonadati</taxon>
        <taxon>Pseudomonadota</taxon>
        <taxon>Gammaproteobacteria</taxon>
        <taxon>Moraxellales</taxon>
        <taxon>Moraxellaceae</taxon>
        <taxon>Acinetobacter</taxon>
    </lineage>
</organism>
<proteinExistence type="predicted"/>
<name>A0ABT3NE11_9GAMM</name>
<evidence type="ECO:0008006" key="3">
    <source>
        <dbReference type="Google" id="ProtNLM"/>
    </source>
</evidence>
<evidence type="ECO:0000313" key="2">
    <source>
        <dbReference type="Proteomes" id="UP001209682"/>
    </source>
</evidence>
<dbReference type="Proteomes" id="UP001209682">
    <property type="component" value="Unassembled WGS sequence"/>
</dbReference>
<gene>
    <name evidence="1" type="ORF">OKC24_01105</name>
</gene>
<comment type="caution">
    <text evidence="1">The sequence shown here is derived from an EMBL/GenBank/DDBJ whole genome shotgun (WGS) entry which is preliminary data.</text>
</comment>
<evidence type="ECO:0000313" key="1">
    <source>
        <dbReference type="EMBL" id="MCW8037794.1"/>
    </source>
</evidence>
<reference evidence="1 2" key="1">
    <citation type="submission" date="2022-11" db="EMBL/GenBank/DDBJ databases">
        <title>Acinetobacter entericus sp. nov., isolated from the gut of the plastic-eating larvae of the Coleoptera insect Zophobas atratus.</title>
        <authorList>
            <person name="Dong X."/>
            <person name="Yang Y."/>
        </authorList>
    </citation>
    <scope>NUCLEOTIDE SEQUENCE [LARGE SCALE GENOMIC DNA]</scope>
    <source>
        <strain evidence="1 2">BIT-DXN8</strain>
    </source>
</reference>
<accession>A0ABT3NE11</accession>
<dbReference type="EMBL" id="JAPEQW010000001">
    <property type="protein sequence ID" value="MCW8037794.1"/>
    <property type="molecule type" value="Genomic_DNA"/>
</dbReference>
<sequence length="65" mass="7875">MKILSTSYTPAHGFRALKRLHKAFIYNYILRDDLHKMYKALIHFERYIERLAHQQTAVKKKSKKQ</sequence>
<keyword evidence="2" id="KW-1185">Reference proteome</keyword>
<dbReference type="RefSeq" id="WP_131275971.1">
    <property type="nucleotide sequence ID" value="NZ_JAPEQW010000001.1"/>
</dbReference>
<protein>
    <recommendedName>
        <fullName evidence="3">Transposase</fullName>
    </recommendedName>
</protein>